<keyword evidence="4" id="KW-1003">Cell membrane</keyword>
<evidence type="ECO:0000313" key="12">
    <source>
        <dbReference type="Proteomes" id="UP001419910"/>
    </source>
</evidence>
<keyword evidence="5 9" id="KW-0812">Transmembrane</keyword>
<feature type="transmembrane region" description="Helical" evidence="9">
    <location>
        <begin position="20"/>
        <end position="40"/>
    </location>
</feature>
<evidence type="ECO:0000256" key="9">
    <source>
        <dbReference type="RuleBase" id="RU363032"/>
    </source>
</evidence>
<keyword evidence="8 9" id="KW-0472">Membrane</keyword>
<keyword evidence="12" id="KW-1185">Reference proteome</keyword>
<dbReference type="Gene3D" id="1.10.3720.10">
    <property type="entry name" value="MetI-like"/>
    <property type="match status" value="1"/>
</dbReference>
<dbReference type="PANTHER" id="PTHR30614">
    <property type="entry name" value="MEMBRANE COMPONENT OF AMINO ACID ABC TRANSPORTER"/>
    <property type="match status" value="1"/>
</dbReference>
<protein>
    <submittedName>
        <fullName evidence="11">ABC transporter permease subunit</fullName>
    </submittedName>
</protein>
<proteinExistence type="inferred from homology"/>
<dbReference type="InterPro" id="IPR035906">
    <property type="entry name" value="MetI-like_sf"/>
</dbReference>
<keyword evidence="7 9" id="KW-1133">Transmembrane helix</keyword>
<evidence type="ECO:0000256" key="4">
    <source>
        <dbReference type="ARBA" id="ARBA00022475"/>
    </source>
</evidence>
<comment type="subcellular location">
    <subcellularLocation>
        <location evidence="1">Cell inner membrane</location>
        <topology evidence="1">Multi-pass membrane protein</topology>
    </subcellularLocation>
    <subcellularLocation>
        <location evidence="9">Cell membrane</location>
        <topology evidence="9">Multi-pass membrane protein</topology>
    </subcellularLocation>
</comment>
<keyword evidence="3 9" id="KW-0813">Transport</keyword>
<gene>
    <name evidence="11" type="ORF">ABC974_16870</name>
</gene>
<comment type="similarity">
    <text evidence="2">Belongs to the binding-protein-dependent transport system permease family. HisMQ subfamily.</text>
</comment>
<evidence type="ECO:0000259" key="10">
    <source>
        <dbReference type="PROSITE" id="PS50928"/>
    </source>
</evidence>
<evidence type="ECO:0000256" key="1">
    <source>
        <dbReference type="ARBA" id="ARBA00004429"/>
    </source>
</evidence>
<comment type="caution">
    <text evidence="11">The sequence shown here is derived from an EMBL/GenBank/DDBJ whole genome shotgun (WGS) entry which is preliminary data.</text>
</comment>
<name>A0ABU9Y689_9SPHN</name>
<feature type="transmembrane region" description="Helical" evidence="9">
    <location>
        <begin position="281"/>
        <end position="303"/>
    </location>
</feature>
<sequence length="312" mass="33733">MSHAVAARSSREASRQVDRLVALLYAACLIAASVLAAVYIENLYVRRGIQFGFRFLSEPAAIPIDHPPIAYYAYTDGYARALLVGAINTLKVSLSGIVFATLLGAALGLALLARHPLVSLVARIYIEALRNVPILLQLMIWYALLLHLPARDRPQAPESTFVLSNRGLSVPMLGAELSPEFCALILGLSAYFACYIAEIVRSGVLGVPRGQVEAAHALGLRPFHRATRIILPQALRLIIPPLGNQYANLVKTSSMAVAIGYQDIVSIANATMTQTGQALEAILLIMVVYLTINSAIGIVLFLYERSGSNRAR</sequence>
<feature type="transmembrane region" description="Helical" evidence="9">
    <location>
        <begin position="92"/>
        <end position="112"/>
    </location>
</feature>
<evidence type="ECO:0000256" key="3">
    <source>
        <dbReference type="ARBA" id="ARBA00022448"/>
    </source>
</evidence>
<evidence type="ECO:0000256" key="2">
    <source>
        <dbReference type="ARBA" id="ARBA00010072"/>
    </source>
</evidence>
<dbReference type="PANTHER" id="PTHR30614:SF37">
    <property type="entry name" value="AMINO-ACID ABC TRANSPORTER PERMEASE PROTEIN YHDX-RELATED"/>
    <property type="match status" value="1"/>
</dbReference>
<keyword evidence="6" id="KW-0029">Amino-acid transport</keyword>
<dbReference type="PROSITE" id="PS50928">
    <property type="entry name" value="ABC_TM1"/>
    <property type="match status" value="1"/>
</dbReference>
<evidence type="ECO:0000313" key="11">
    <source>
        <dbReference type="EMBL" id="MEN2791310.1"/>
    </source>
</evidence>
<dbReference type="NCBIfam" id="TIGR01726">
    <property type="entry name" value="HEQRo_perm_3TM"/>
    <property type="match status" value="1"/>
</dbReference>
<reference evidence="11 12" key="1">
    <citation type="submission" date="2024-05" db="EMBL/GenBank/DDBJ databases">
        <authorList>
            <person name="Liu Q."/>
            <person name="Xin Y.-H."/>
        </authorList>
    </citation>
    <scope>NUCLEOTIDE SEQUENCE [LARGE SCALE GENOMIC DNA]</scope>
    <source>
        <strain evidence="11 12">CGMCC 1.10181</strain>
    </source>
</reference>
<organism evidence="11 12">
    <name type="scientific">Sphingomonas oligophenolica</name>
    <dbReference type="NCBI Taxonomy" id="301154"/>
    <lineage>
        <taxon>Bacteria</taxon>
        <taxon>Pseudomonadati</taxon>
        <taxon>Pseudomonadota</taxon>
        <taxon>Alphaproteobacteria</taxon>
        <taxon>Sphingomonadales</taxon>
        <taxon>Sphingomonadaceae</taxon>
        <taxon>Sphingomonas</taxon>
    </lineage>
</organism>
<evidence type="ECO:0000256" key="5">
    <source>
        <dbReference type="ARBA" id="ARBA00022692"/>
    </source>
</evidence>
<dbReference type="InterPro" id="IPR010065">
    <property type="entry name" value="AA_ABC_transptr_permease_3TM"/>
</dbReference>
<evidence type="ECO:0000256" key="6">
    <source>
        <dbReference type="ARBA" id="ARBA00022970"/>
    </source>
</evidence>
<feature type="transmembrane region" description="Helical" evidence="9">
    <location>
        <begin position="124"/>
        <end position="144"/>
    </location>
</feature>
<evidence type="ECO:0000256" key="8">
    <source>
        <dbReference type="ARBA" id="ARBA00023136"/>
    </source>
</evidence>
<dbReference type="Proteomes" id="UP001419910">
    <property type="component" value="Unassembled WGS sequence"/>
</dbReference>
<dbReference type="InterPro" id="IPR043429">
    <property type="entry name" value="ArtM/GltK/GlnP/TcyL/YhdX-like"/>
</dbReference>
<feature type="domain" description="ABC transmembrane type-1" evidence="10">
    <location>
        <begin position="86"/>
        <end position="300"/>
    </location>
</feature>
<dbReference type="InterPro" id="IPR000515">
    <property type="entry name" value="MetI-like"/>
</dbReference>
<accession>A0ABU9Y689</accession>
<dbReference type="CDD" id="cd06261">
    <property type="entry name" value="TM_PBP2"/>
    <property type="match status" value="1"/>
</dbReference>
<evidence type="ECO:0000256" key="7">
    <source>
        <dbReference type="ARBA" id="ARBA00022989"/>
    </source>
</evidence>
<dbReference type="EMBL" id="JBDIME010000016">
    <property type="protein sequence ID" value="MEN2791310.1"/>
    <property type="molecule type" value="Genomic_DNA"/>
</dbReference>
<dbReference type="RefSeq" id="WP_343892435.1">
    <property type="nucleotide sequence ID" value="NZ_BAAAEH010000059.1"/>
</dbReference>
<dbReference type="Pfam" id="PF00528">
    <property type="entry name" value="BPD_transp_1"/>
    <property type="match status" value="1"/>
</dbReference>
<dbReference type="SUPFAM" id="SSF161098">
    <property type="entry name" value="MetI-like"/>
    <property type="match status" value="1"/>
</dbReference>